<reference evidence="1 2" key="1">
    <citation type="submission" date="2018-12" db="EMBL/GenBank/DDBJ databases">
        <authorList>
            <consortium name="Pathogen Informatics"/>
        </authorList>
    </citation>
    <scope>NUCLEOTIDE SEQUENCE [LARGE SCALE GENOMIC DNA]</scope>
    <source>
        <strain evidence="1 2">NCTC6754</strain>
    </source>
</reference>
<sequence>MPAERAACKMAQRAKQQFGAFRRAFGAQVANIVFRAQRNPDQPFRGVGDFYRAGNTQRRFHGG</sequence>
<dbReference type="EMBL" id="LR134190">
    <property type="protein sequence ID" value="VEB62202.1"/>
    <property type="molecule type" value="Genomic_DNA"/>
</dbReference>
<name>A0A447U7V0_SALET</name>
<protein>
    <submittedName>
        <fullName evidence="1">Uncharacterized protein</fullName>
    </submittedName>
</protein>
<accession>A0A447U7V0</accession>
<evidence type="ECO:0000313" key="2">
    <source>
        <dbReference type="Proteomes" id="UP000269208"/>
    </source>
</evidence>
<gene>
    <name evidence="1" type="ORF">NCTC6754_07593</name>
</gene>
<dbReference type="Proteomes" id="UP000269208">
    <property type="component" value="Chromosome"/>
</dbReference>
<evidence type="ECO:0000313" key="1">
    <source>
        <dbReference type="EMBL" id="VEB62202.1"/>
    </source>
</evidence>
<organism evidence="1 2">
    <name type="scientific">Salmonella enterica I</name>
    <dbReference type="NCBI Taxonomy" id="59201"/>
    <lineage>
        <taxon>Bacteria</taxon>
        <taxon>Pseudomonadati</taxon>
        <taxon>Pseudomonadota</taxon>
        <taxon>Gammaproteobacteria</taxon>
        <taxon>Enterobacterales</taxon>
        <taxon>Enterobacteriaceae</taxon>
        <taxon>Salmonella</taxon>
    </lineage>
</organism>
<dbReference type="AlphaFoldDB" id="A0A447U7V0"/>
<proteinExistence type="predicted"/>